<accession>A0A371X511</accession>
<dbReference type="GO" id="GO:0004422">
    <property type="term" value="F:hypoxanthine phosphoribosyltransferase activity"/>
    <property type="evidence" value="ECO:0007669"/>
    <property type="project" value="InterPro"/>
</dbReference>
<dbReference type="GO" id="GO:0006166">
    <property type="term" value="P:purine ribonucleoside salvage"/>
    <property type="evidence" value="ECO:0007669"/>
    <property type="project" value="UniProtKB-KW"/>
</dbReference>
<evidence type="ECO:0000256" key="1">
    <source>
        <dbReference type="ARBA" id="ARBA00001946"/>
    </source>
</evidence>
<evidence type="ECO:0000256" key="9">
    <source>
        <dbReference type="ARBA" id="ARBA00022723"/>
    </source>
</evidence>
<evidence type="ECO:0000256" key="13">
    <source>
        <dbReference type="ARBA" id="ARBA00048811"/>
    </source>
</evidence>
<evidence type="ECO:0000256" key="2">
    <source>
        <dbReference type="ARBA" id="ARBA00004496"/>
    </source>
</evidence>
<comment type="cofactor">
    <cofactor evidence="1 15">
        <name>Mg(2+)</name>
        <dbReference type="ChEBI" id="CHEBI:18420"/>
    </cofactor>
</comment>
<keyword evidence="9 15" id="KW-0479">Metal-binding</keyword>
<dbReference type="PANTHER" id="PTHR43340">
    <property type="entry name" value="HYPOXANTHINE-GUANINE PHOSPHORIBOSYLTRANSFERASE"/>
    <property type="match status" value="1"/>
</dbReference>
<proteinExistence type="inferred from homology"/>
<dbReference type="UniPathway" id="UPA00591">
    <property type="reaction ID" value="UER00648"/>
</dbReference>
<evidence type="ECO:0000256" key="8">
    <source>
        <dbReference type="ARBA" id="ARBA00022679"/>
    </source>
</evidence>
<dbReference type="Proteomes" id="UP000264310">
    <property type="component" value="Unassembled WGS sequence"/>
</dbReference>
<evidence type="ECO:0000256" key="7">
    <source>
        <dbReference type="ARBA" id="ARBA00022676"/>
    </source>
</evidence>
<sequence>MIVSGQRIEELFGEAEIAREVERIAREIEAGLPKDGAGLLVLCVLKGAFVFTADLIRALSRLGVSPEVDFLSVSSYGAGRTSGELRLTRDIEGSVAGRDVVIVEDILESGRTLAFAGDLARTRGARSVRSVVLLDKRGHRKADIEPDHLGFVCPDKFVAGYGMDAGYRFRELPFVGAVTED</sequence>
<dbReference type="InterPro" id="IPR050408">
    <property type="entry name" value="HGPRT"/>
</dbReference>
<feature type="domain" description="Phosphoribosyltransferase" evidence="16">
    <location>
        <begin position="15"/>
        <end position="164"/>
    </location>
</feature>
<dbReference type="SUPFAM" id="SSF53271">
    <property type="entry name" value="PRTase-like"/>
    <property type="match status" value="1"/>
</dbReference>
<dbReference type="GO" id="GO:0006178">
    <property type="term" value="P:guanine salvage"/>
    <property type="evidence" value="ECO:0007669"/>
    <property type="project" value="TreeGrafter"/>
</dbReference>
<evidence type="ECO:0000313" key="18">
    <source>
        <dbReference type="Proteomes" id="UP000264310"/>
    </source>
</evidence>
<dbReference type="GO" id="GO:0032264">
    <property type="term" value="P:IMP salvage"/>
    <property type="evidence" value="ECO:0007669"/>
    <property type="project" value="UniProtKB-UniPathway"/>
</dbReference>
<dbReference type="InterPro" id="IPR005904">
    <property type="entry name" value="Hxn_phspho_trans"/>
</dbReference>
<reference evidence="17 18" key="1">
    <citation type="submission" date="2018-08" db="EMBL/GenBank/DDBJ databases">
        <title>Fulvimarina sp. 85, whole genome shotgun sequence.</title>
        <authorList>
            <person name="Tuo L."/>
        </authorList>
    </citation>
    <scope>NUCLEOTIDE SEQUENCE [LARGE SCALE GENOMIC DNA]</scope>
    <source>
        <strain evidence="17 18">85</strain>
    </source>
</reference>
<keyword evidence="18" id="KW-1185">Reference proteome</keyword>
<evidence type="ECO:0000256" key="12">
    <source>
        <dbReference type="ARBA" id="ARBA00022842"/>
    </source>
</evidence>
<keyword evidence="7 15" id="KW-0328">Glycosyltransferase</keyword>
<protein>
    <recommendedName>
        <fullName evidence="5 15">Hypoxanthine phosphoribosyltransferase</fullName>
        <ecNumber evidence="5 15">2.4.2.8</ecNumber>
    </recommendedName>
</protein>
<keyword evidence="11 15" id="KW-0547">Nucleotide-binding</keyword>
<dbReference type="Gene3D" id="3.40.50.2020">
    <property type="match status" value="1"/>
</dbReference>
<evidence type="ECO:0000256" key="11">
    <source>
        <dbReference type="ARBA" id="ARBA00022741"/>
    </source>
</evidence>
<dbReference type="GO" id="GO:0046100">
    <property type="term" value="P:hypoxanthine metabolic process"/>
    <property type="evidence" value="ECO:0007669"/>
    <property type="project" value="TreeGrafter"/>
</dbReference>
<dbReference type="EC" id="2.4.2.8" evidence="5 15"/>
<dbReference type="InterPro" id="IPR000836">
    <property type="entry name" value="PRTase_dom"/>
</dbReference>
<dbReference type="InterPro" id="IPR029057">
    <property type="entry name" value="PRTase-like"/>
</dbReference>
<evidence type="ECO:0000256" key="10">
    <source>
        <dbReference type="ARBA" id="ARBA00022726"/>
    </source>
</evidence>
<gene>
    <name evidence="17" type="primary">hpt</name>
    <name evidence="17" type="ORF">DYI37_08230</name>
</gene>
<keyword evidence="12 15" id="KW-0460">Magnesium</keyword>
<dbReference type="GO" id="GO:0052657">
    <property type="term" value="F:guanine phosphoribosyltransferase activity"/>
    <property type="evidence" value="ECO:0007669"/>
    <property type="project" value="RHEA"/>
</dbReference>
<organism evidence="17 18">
    <name type="scientific">Fulvimarina endophytica</name>
    <dbReference type="NCBI Taxonomy" id="2293836"/>
    <lineage>
        <taxon>Bacteria</taxon>
        <taxon>Pseudomonadati</taxon>
        <taxon>Pseudomonadota</taxon>
        <taxon>Alphaproteobacteria</taxon>
        <taxon>Hyphomicrobiales</taxon>
        <taxon>Aurantimonadaceae</taxon>
        <taxon>Fulvimarina</taxon>
    </lineage>
</organism>
<dbReference type="GO" id="GO:0032263">
    <property type="term" value="P:GMP salvage"/>
    <property type="evidence" value="ECO:0007669"/>
    <property type="project" value="TreeGrafter"/>
</dbReference>
<dbReference type="AlphaFoldDB" id="A0A371X511"/>
<dbReference type="RefSeq" id="WP_116682725.1">
    <property type="nucleotide sequence ID" value="NZ_QURL01000003.1"/>
</dbReference>
<dbReference type="GO" id="GO:0005829">
    <property type="term" value="C:cytosol"/>
    <property type="evidence" value="ECO:0007669"/>
    <property type="project" value="TreeGrafter"/>
</dbReference>
<comment type="catalytic activity">
    <reaction evidence="13">
        <text>GMP + diphosphate = guanine + 5-phospho-alpha-D-ribose 1-diphosphate</text>
        <dbReference type="Rhea" id="RHEA:25424"/>
        <dbReference type="ChEBI" id="CHEBI:16235"/>
        <dbReference type="ChEBI" id="CHEBI:33019"/>
        <dbReference type="ChEBI" id="CHEBI:58017"/>
        <dbReference type="ChEBI" id="CHEBI:58115"/>
        <dbReference type="EC" id="2.4.2.8"/>
    </reaction>
    <physiologicalReaction direction="right-to-left" evidence="13">
        <dbReference type="Rhea" id="RHEA:25426"/>
    </physiologicalReaction>
</comment>
<keyword evidence="6 15" id="KW-0963">Cytoplasm</keyword>
<evidence type="ECO:0000256" key="3">
    <source>
        <dbReference type="ARBA" id="ARBA00004669"/>
    </source>
</evidence>
<dbReference type="Pfam" id="PF00156">
    <property type="entry name" value="Pribosyltran"/>
    <property type="match status" value="1"/>
</dbReference>
<evidence type="ECO:0000256" key="6">
    <source>
        <dbReference type="ARBA" id="ARBA00022490"/>
    </source>
</evidence>
<comment type="catalytic activity">
    <reaction evidence="14">
        <text>IMP + diphosphate = hypoxanthine + 5-phospho-alpha-D-ribose 1-diphosphate</text>
        <dbReference type="Rhea" id="RHEA:17973"/>
        <dbReference type="ChEBI" id="CHEBI:17368"/>
        <dbReference type="ChEBI" id="CHEBI:33019"/>
        <dbReference type="ChEBI" id="CHEBI:58017"/>
        <dbReference type="ChEBI" id="CHEBI:58053"/>
        <dbReference type="EC" id="2.4.2.8"/>
    </reaction>
    <physiologicalReaction direction="right-to-left" evidence="14">
        <dbReference type="Rhea" id="RHEA:17975"/>
    </physiologicalReaction>
</comment>
<evidence type="ECO:0000256" key="14">
    <source>
        <dbReference type="ARBA" id="ARBA00049402"/>
    </source>
</evidence>
<dbReference type="EMBL" id="QURL01000003">
    <property type="protein sequence ID" value="RFC64310.1"/>
    <property type="molecule type" value="Genomic_DNA"/>
</dbReference>
<dbReference type="PANTHER" id="PTHR43340:SF1">
    <property type="entry name" value="HYPOXANTHINE PHOSPHORIBOSYLTRANSFERASE"/>
    <property type="match status" value="1"/>
</dbReference>
<comment type="caution">
    <text evidence="17">The sequence shown here is derived from an EMBL/GenBank/DDBJ whole genome shotgun (WGS) entry which is preliminary data.</text>
</comment>
<comment type="pathway">
    <text evidence="3 15">Purine metabolism; IMP biosynthesis via salvage pathway; IMP from hypoxanthine: step 1/1.</text>
</comment>
<name>A0A371X511_9HYPH</name>
<dbReference type="GO" id="GO:0000287">
    <property type="term" value="F:magnesium ion binding"/>
    <property type="evidence" value="ECO:0007669"/>
    <property type="project" value="TreeGrafter"/>
</dbReference>
<keyword evidence="10 15" id="KW-0660">Purine salvage</keyword>
<evidence type="ECO:0000313" key="17">
    <source>
        <dbReference type="EMBL" id="RFC64310.1"/>
    </source>
</evidence>
<comment type="similarity">
    <text evidence="4 15">Belongs to the purine/pyrimidine phosphoribosyltransferase family.</text>
</comment>
<dbReference type="CDD" id="cd06223">
    <property type="entry name" value="PRTases_typeI"/>
    <property type="match status" value="1"/>
</dbReference>
<evidence type="ECO:0000256" key="4">
    <source>
        <dbReference type="ARBA" id="ARBA00008391"/>
    </source>
</evidence>
<dbReference type="NCBIfam" id="TIGR01203">
    <property type="entry name" value="HGPRTase"/>
    <property type="match status" value="1"/>
</dbReference>
<dbReference type="GO" id="GO:0000166">
    <property type="term" value="F:nucleotide binding"/>
    <property type="evidence" value="ECO:0007669"/>
    <property type="project" value="UniProtKB-KW"/>
</dbReference>
<keyword evidence="8 15" id="KW-0808">Transferase</keyword>
<evidence type="ECO:0000259" key="16">
    <source>
        <dbReference type="Pfam" id="PF00156"/>
    </source>
</evidence>
<dbReference type="OrthoDB" id="9802824at2"/>
<evidence type="ECO:0000256" key="5">
    <source>
        <dbReference type="ARBA" id="ARBA00011895"/>
    </source>
</evidence>
<comment type="subcellular location">
    <subcellularLocation>
        <location evidence="2 15">Cytoplasm</location>
    </subcellularLocation>
</comment>
<evidence type="ECO:0000256" key="15">
    <source>
        <dbReference type="RuleBase" id="RU364099"/>
    </source>
</evidence>